<dbReference type="InterPro" id="IPR036393">
    <property type="entry name" value="AceGlu_kinase-like_sf"/>
</dbReference>
<keyword evidence="9" id="KW-0665">Pyrimidine biosynthesis</keyword>
<dbReference type="GO" id="GO:0033862">
    <property type="term" value="F:UMP kinase activity"/>
    <property type="evidence" value="ECO:0007669"/>
    <property type="project" value="UniProtKB-EC"/>
</dbReference>
<dbReference type="Gene3D" id="3.40.1160.10">
    <property type="entry name" value="Acetylglutamate kinase-like"/>
    <property type="match status" value="1"/>
</dbReference>
<evidence type="ECO:0000256" key="1">
    <source>
        <dbReference type="ARBA" id="ARBA00004791"/>
    </source>
</evidence>
<keyword evidence="4" id="KW-0963">Cytoplasm</keyword>
<evidence type="ECO:0000256" key="3">
    <source>
        <dbReference type="ARBA" id="ARBA00012899"/>
    </source>
</evidence>
<dbReference type="InterPro" id="IPR001048">
    <property type="entry name" value="Asp/Glu/Uridylate_kinase"/>
</dbReference>
<comment type="pathway">
    <text evidence="1">Pyrimidine metabolism; CTP biosynthesis via de novo pathway; UDP from UMP (UMPK route): step 1/1.</text>
</comment>
<name>X1I3R1_9ZZZZ</name>
<keyword evidence="5" id="KW-0808">Transferase</keyword>
<evidence type="ECO:0000256" key="6">
    <source>
        <dbReference type="ARBA" id="ARBA00022741"/>
    </source>
</evidence>
<organism evidence="12">
    <name type="scientific">marine sediment metagenome</name>
    <dbReference type="NCBI Taxonomy" id="412755"/>
    <lineage>
        <taxon>unclassified sequences</taxon>
        <taxon>metagenomes</taxon>
        <taxon>ecological metagenomes</taxon>
    </lineage>
</organism>
<evidence type="ECO:0000313" key="12">
    <source>
        <dbReference type="EMBL" id="GAH60729.1"/>
    </source>
</evidence>
<keyword evidence="8" id="KW-0067">ATP-binding</keyword>
<protein>
    <recommendedName>
        <fullName evidence="3">UMP kinase</fullName>
        <ecNumber evidence="3">2.7.4.22</ecNumber>
    </recommendedName>
    <alternativeName>
        <fullName evidence="10">Uridine monophosphate kinase</fullName>
    </alternativeName>
</protein>
<reference evidence="12" key="1">
    <citation type="journal article" date="2014" name="Front. Microbiol.">
        <title>High frequency of phylogenetically diverse reductive dehalogenase-homologous genes in deep subseafloor sedimentary metagenomes.</title>
        <authorList>
            <person name="Kawai M."/>
            <person name="Futagami T."/>
            <person name="Toyoda A."/>
            <person name="Takaki Y."/>
            <person name="Nishi S."/>
            <person name="Hori S."/>
            <person name="Arai W."/>
            <person name="Tsubouchi T."/>
            <person name="Morono Y."/>
            <person name="Uchiyama I."/>
            <person name="Ito T."/>
            <person name="Fujiyama A."/>
            <person name="Inagaki F."/>
            <person name="Takami H."/>
        </authorList>
    </citation>
    <scope>NUCLEOTIDE SEQUENCE</scope>
    <source>
        <strain evidence="12">Expedition CK06-06</strain>
    </source>
</reference>
<dbReference type="Pfam" id="PF00696">
    <property type="entry name" value="AA_kinase"/>
    <property type="match status" value="1"/>
</dbReference>
<evidence type="ECO:0000256" key="7">
    <source>
        <dbReference type="ARBA" id="ARBA00022777"/>
    </source>
</evidence>
<dbReference type="PANTHER" id="PTHR42833:SF4">
    <property type="entry name" value="URIDYLATE KINASE PUMPKIN, CHLOROPLASTIC"/>
    <property type="match status" value="1"/>
</dbReference>
<sequence>LSLGGSLIIPDKVDIKYLKEFKKTILKNTKKYKFIIACGGGSVARKYISALKKSGKNEKFQSLSGISATRMNARFMNYFFGMEPEHGIPHTKSTLKKYLKKQNIVFCGALEYKPNQTSDSTAAQLARKYKTIFINLTNVKGLYDKNPKKYKNAKFIKEISWKDFDKKANESKHQPGQHFVLDQTASKIILEEKIPTYIIGDDMDQLDNILRGKDFKGTLIKG</sequence>
<gene>
    <name evidence="12" type="ORF">S03H2_31117</name>
</gene>
<dbReference type="SUPFAM" id="SSF53633">
    <property type="entry name" value="Carbamate kinase-like"/>
    <property type="match status" value="1"/>
</dbReference>
<keyword evidence="6" id="KW-0547">Nucleotide-binding</keyword>
<dbReference type="EMBL" id="BARU01018854">
    <property type="protein sequence ID" value="GAH60729.1"/>
    <property type="molecule type" value="Genomic_DNA"/>
</dbReference>
<feature type="domain" description="Aspartate/glutamate/uridylate kinase" evidence="11">
    <location>
        <begin position="2"/>
        <end position="199"/>
    </location>
</feature>
<keyword evidence="7" id="KW-0418">Kinase</keyword>
<dbReference type="PANTHER" id="PTHR42833">
    <property type="entry name" value="URIDYLATE KINASE"/>
    <property type="match status" value="1"/>
</dbReference>
<accession>X1I3R1</accession>
<evidence type="ECO:0000256" key="9">
    <source>
        <dbReference type="ARBA" id="ARBA00022975"/>
    </source>
</evidence>
<evidence type="ECO:0000256" key="5">
    <source>
        <dbReference type="ARBA" id="ARBA00022679"/>
    </source>
</evidence>
<dbReference type="GO" id="GO:0006225">
    <property type="term" value="P:UDP biosynthetic process"/>
    <property type="evidence" value="ECO:0007669"/>
    <property type="project" value="TreeGrafter"/>
</dbReference>
<evidence type="ECO:0000256" key="10">
    <source>
        <dbReference type="ARBA" id="ARBA00032092"/>
    </source>
</evidence>
<dbReference type="NCBIfam" id="TIGR02076">
    <property type="entry name" value="pyrH_arch"/>
    <property type="match status" value="1"/>
</dbReference>
<comment type="similarity">
    <text evidence="2">Belongs to the UMP kinase family.</text>
</comment>
<proteinExistence type="inferred from homology"/>
<evidence type="ECO:0000259" key="11">
    <source>
        <dbReference type="Pfam" id="PF00696"/>
    </source>
</evidence>
<feature type="non-terminal residue" evidence="12">
    <location>
        <position position="1"/>
    </location>
</feature>
<dbReference type="InterPro" id="IPR011818">
    <property type="entry name" value="Uridylate_kinase_arch/spir"/>
</dbReference>
<dbReference type="GO" id="GO:0005524">
    <property type="term" value="F:ATP binding"/>
    <property type="evidence" value="ECO:0007669"/>
    <property type="project" value="UniProtKB-KW"/>
</dbReference>
<evidence type="ECO:0000256" key="4">
    <source>
        <dbReference type="ARBA" id="ARBA00022490"/>
    </source>
</evidence>
<comment type="caution">
    <text evidence="12">The sequence shown here is derived from an EMBL/GenBank/DDBJ whole genome shotgun (WGS) entry which is preliminary data.</text>
</comment>
<dbReference type="AlphaFoldDB" id="X1I3R1"/>
<dbReference type="EC" id="2.7.4.22" evidence="3"/>
<evidence type="ECO:0000256" key="2">
    <source>
        <dbReference type="ARBA" id="ARBA00007614"/>
    </source>
</evidence>
<evidence type="ECO:0000256" key="8">
    <source>
        <dbReference type="ARBA" id="ARBA00022840"/>
    </source>
</evidence>